<dbReference type="InterPro" id="IPR000719">
    <property type="entry name" value="Prot_kinase_dom"/>
</dbReference>
<dbReference type="InterPro" id="IPR025295">
    <property type="entry name" value="eCIS_core_dom"/>
</dbReference>
<organism evidence="3 4">
    <name type="scientific">Sediminibacterium ginsengisoli</name>
    <dbReference type="NCBI Taxonomy" id="413434"/>
    <lineage>
        <taxon>Bacteria</taxon>
        <taxon>Pseudomonadati</taxon>
        <taxon>Bacteroidota</taxon>
        <taxon>Chitinophagia</taxon>
        <taxon>Chitinophagales</taxon>
        <taxon>Chitinophagaceae</taxon>
        <taxon>Sediminibacterium</taxon>
    </lineage>
</organism>
<dbReference type="STRING" id="413434.SAMN04488132_105182"/>
<feature type="compositionally biased region" description="Polar residues" evidence="1">
    <location>
        <begin position="26"/>
        <end position="43"/>
    </location>
</feature>
<feature type="compositionally biased region" description="Low complexity" evidence="1">
    <location>
        <begin position="472"/>
        <end position="487"/>
    </location>
</feature>
<dbReference type="Proteomes" id="UP000190888">
    <property type="component" value="Unassembled WGS sequence"/>
</dbReference>
<feature type="region of interest" description="Disordered" evidence="1">
    <location>
        <begin position="1"/>
        <end position="80"/>
    </location>
</feature>
<dbReference type="PROSITE" id="PS50011">
    <property type="entry name" value="PROTEIN_KINASE_DOM"/>
    <property type="match status" value="1"/>
</dbReference>
<dbReference type="Gene3D" id="1.10.510.10">
    <property type="entry name" value="Transferase(Phosphotransferase) domain 1"/>
    <property type="match status" value="1"/>
</dbReference>
<feature type="domain" description="Protein kinase" evidence="2">
    <location>
        <begin position="235"/>
        <end position="487"/>
    </location>
</feature>
<proteinExistence type="predicted"/>
<gene>
    <name evidence="3" type="ORF">SAMN04488132_105182</name>
</gene>
<dbReference type="GO" id="GO:0004672">
    <property type="term" value="F:protein kinase activity"/>
    <property type="evidence" value="ECO:0007669"/>
    <property type="project" value="InterPro"/>
</dbReference>
<feature type="compositionally biased region" description="Low complexity" evidence="1">
    <location>
        <begin position="50"/>
        <end position="62"/>
    </location>
</feature>
<feature type="region of interest" description="Disordered" evidence="1">
    <location>
        <begin position="460"/>
        <end position="487"/>
    </location>
</feature>
<evidence type="ECO:0000256" key="1">
    <source>
        <dbReference type="SAM" id="MobiDB-lite"/>
    </source>
</evidence>
<accession>A0A1T4P882</accession>
<dbReference type="AlphaFoldDB" id="A0A1T4P882"/>
<dbReference type="SUPFAM" id="SSF56112">
    <property type="entry name" value="Protein kinase-like (PK-like)"/>
    <property type="match status" value="2"/>
</dbReference>
<protein>
    <recommendedName>
        <fullName evidence="2">Protein kinase domain-containing protein</fullName>
    </recommendedName>
</protein>
<evidence type="ECO:0000313" key="3">
    <source>
        <dbReference type="EMBL" id="SJZ87108.1"/>
    </source>
</evidence>
<dbReference type="OrthoDB" id="686193at2"/>
<feature type="compositionally biased region" description="Basic and acidic residues" evidence="1">
    <location>
        <begin position="1"/>
        <end position="11"/>
    </location>
</feature>
<dbReference type="EMBL" id="FUWH01000005">
    <property type="protein sequence ID" value="SJZ87108.1"/>
    <property type="molecule type" value="Genomic_DNA"/>
</dbReference>
<name>A0A1T4P882_9BACT</name>
<dbReference type="Pfam" id="PF13699">
    <property type="entry name" value="eCIS_core"/>
    <property type="match status" value="1"/>
</dbReference>
<reference evidence="3 4" key="1">
    <citation type="submission" date="2017-02" db="EMBL/GenBank/DDBJ databases">
        <authorList>
            <person name="Peterson S.W."/>
        </authorList>
    </citation>
    <scope>NUCLEOTIDE SEQUENCE [LARGE SCALE GENOMIC DNA]</scope>
    <source>
        <strain evidence="3 4">DSM 22335</strain>
    </source>
</reference>
<evidence type="ECO:0000313" key="4">
    <source>
        <dbReference type="Proteomes" id="UP000190888"/>
    </source>
</evidence>
<evidence type="ECO:0000259" key="2">
    <source>
        <dbReference type="PROSITE" id="PS50011"/>
    </source>
</evidence>
<dbReference type="InterPro" id="IPR011009">
    <property type="entry name" value="Kinase-like_dom_sf"/>
</dbReference>
<dbReference type="GO" id="GO:0005524">
    <property type="term" value="F:ATP binding"/>
    <property type="evidence" value="ECO:0007669"/>
    <property type="project" value="InterPro"/>
</dbReference>
<sequence length="487" mass="53802">MPVLQEKRSDELEANTDLAQSDKAAQVNSGNDRPAASSGTRPITQRFKHSASPSSNSTDSQSQFKPSVKPPNQTGLPDQLKDGIEEQSGFAMDDVRVYFNSDKPAQLKAHAYAQGTDIHVAPGQEKHLPHEAWHVVQQKQGRVKPTIQMKEQVNINDDDGLEKEADVMGAKAMQLKRFAIEGWNFNKQHQESISQVVQGNQLSTGSTRSNTKVFQLTRLTSVTEDEYDTALGNLLELGGRIGKASAAGVVHKGTLNDETFERYQNDEEGDIPIDKNVAVKIVSSAIVMKGNVPLEVYARDEIEKKNKDASEEYRNSITPDTYEAITVTDPDNEDEVKKYVIIMRYEKLGAMSEEQVDRIGKYNAAFDAKMKKYAKEIKAALDIVKSAGYHPGDMKSDNILITNIDGDESPRAILSDFGSYRKAEYNTIAEDLAFVMNSIFSSKVDLPKKSKTEVATWMNDDKKWKPDPAPVAATSASSATTTTETAE</sequence>
<keyword evidence="4" id="KW-1185">Reference proteome</keyword>